<dbReference type="InterPro" id="IPR010723">
    <property type="entry name" value="HemN_C"/>
</dbReference>
<comment type="function">
    <text evidence="10">Probably acts as a heme chaperone, transferring heme to an unknown acceptor. Binds one molecule of heme per monomer, possibly covalently. Binds 1 [4Fe-4S] cluster. The cluster is coordinated with 3 cysteines and an exchangeable S-adenosyl-L-methionine.</text>
</comment>
<dbReference type="GO" id="GO:0004109">
    <property type="term" value="F:coproporphyrinogen oxidase activity"/>
    <property type="evidence" value="ECO:0007669"/>
    <property type="project" value="InterPro"/>
</dbReference>
<dbReference type="SFLD" id="SFLDG01082">
    <property type="entry name" value="B12-binding_domain_containing"/>
    <property type="match status" value="1"/>
</dbReference>
<dbReference type="STRING" id="158189.SpiBuddy_1408"/>
<keyword evidence="10" id="KW-0004">4Fe-4S</keyword>
<keyword evidence="5 10" id="KW-0949">S-adenosyl-L-methionine</keyword>
<reference evidence="13" key="1">
    <citation type="submission" date="2011-02" db="EMBL/GenBank/DDBJ databases">
        <title>Complete sequence of Spirochaeta sp. Buddy.</title>
        <authorList>
            <person name="Lucas S."/>
            <person name="Copeland A."/>
            <person name="Lapidus A."/>
            <person name="Cheng J.-F."/>
            <person name="Goodwin L."/>
            <person name="Pitluck S."/>
            <person name="Zeytun A."/>
            <person name="Detter J.C."/>
            <person name="Han C."/>
            <person name="Tapia R."/>
            <person name="Land M."/>
            <person name="Hauser L."/>
            <person name="Kyrpides N."/>
            <person name="Ivanova N."/>
            <person name="Mikhailova N."/>
            <person name="Pagani I."/>
            <person name="Ritalahti K.M."/>
            <person name="Loeffler F.E."/>
            <person name="Woyke T."/>
        </authorList>
    </citation>
    <scope>NUCLEOTIDE SEQUENCE [LARGE SCALE GENOMIC DNA]</scope>
    <source>
        <strain evidence="13">ATCC BAA-1886 / DSM 22777 / Buddy</strain>
    </source>
</reference>
<sequence>MLSIPSHGELSLYVHIPFCTTCCSYCAFYSEPKEANSKYIDVYVDRLEQEILACASSVDRFTTIFVGGGNPGCLSASQLRRLLVAAKAGLSDEVTIEMNPETFSQDFFCLFSEGLVTRLSMGIQSMDDPTLARLGRNAHRKDNLRAIALAQKAHALYGIELSFDLMVCLPGQTTELAISDLQEILSFSEADHISLYCLTVEEGTVLAQQIGLGQLHVLDEDGQQAFLQTLWNELARLGFTHYEVSNFCRNDKKSKHNQVYWRLDNYIGLGSSAASTVHEGTLSRHYSQIQDLKEYASSSLFSGYEQEFVDANQQIEEYLMMALRTNAGIDKQTFNTRYSQDYDKLFGSAISTLDSAWYRNTKQLYVLTEVGFMVLDEILLRLALEIS</sequence>
<dbReference type="PANTHER" id="PTHR13932:SF5">
    <property type="entry name" value="RADICAL S-ADENOSYL METHIONINE DOMAIN-CONTAINING PROTEIN 1, MITOCHONDRIAL"/>
    <property type="match status" value="1"/>
</dbReference>
<dbReference type="SMART" id="SM00729">
    <property type="entry name" value="Elp3"/>
    <property type="match status" value="1"/>
</dbReference>
<dbReference type="CDD" id="cd01335">
    <property type="entry name" value="Radical_SAM"/>
    <property type="match status" value="1"/>
</dbReference>
<name>F0RZ26_SPHGB</name>
<evidence type="ECO:0000256" key="7">
    <source>
        <dbReference type="ARBA" id="ARBA00023004"/>
    </source>
</evidence>
<dbReference type="SUPFAM" id="SSF102114">
    <property type="entry name" value="Radical SAM enzymes"/>
    <property type="match status" value="1"/>
</dbReference>
<dbReference type="PANTHER" id="PTHR13932">
    <property type="entry name" value="COPROPORPHYRINIGEN III OXIDASE"/>
    <property type="match status" value="1"/>
</dbReference>
<evidence type="ECO:0000256" key="6">
    <source>
        <dbReference type="ARBA" id="ARBA00022723"/>
    </source>
</evidence>
<dbReference type="Gene3D" id="3.20.20.70">
    <property type="entry name" value="Aldolase class I"/>
    <property type="match status" value="1"/>
</dbReference>
<dbReference type="Pfam" id="PF06969">
    <property type="entry name" value="HemN_C"/>
    <property type="match status" value="1"/>
</dbReference>
<evidence type="ECO:0000256" key="1">
    <source>
        <dbReference type="ARBA" id="ARBA00001966"/>
    </source>
</evidence>
<dbReference type="GO" id="GO:0051539">
    <property type="term" value="F:4 iron, 4 sulfur cluster binding"/>
    <property type="evidence" value="ECO:0007669"/>
    <property type="project" value="UniProtKB-UniRule"/>
</dbReference>
<evidence type="ECO:0000313" key="13">
    <source>
        <dbReference type="Proteomes" id="UP000008466"/>
    </source>
</evidence>
<dbReference type="eggNOG" id="COG0635">
    <property type="taxonomic scope" value="Bacteria"/>
</dbReference>
<evidence type="ECO:0000256" key="8">
    <source>
        <dbReference type="ARBA" id="ARBA00023014"/>
    </source>
</evidence>
<keyword evidence="10" id="KW-0963">Cytoplasm</keyword>
<evidence type="ECO:0000256" key="2">
    <source>
        <dbReference type="ARBA" id="ARBA00006100"/>
    </source>
</evidence>
<evidence type="ECO:0000256" key="4">
    <source>
        <dbReference type="ARBA" id="ARBA00022617"/>
    </source>
</evidence>
<evidence type="ECO:0000256" key="10">
    <source>
        <dbReference type="RuleBase" id="RU364116"/>
    </source>
</evidence>
<keyword evidence="9 10" id="KW-0143">Chaperone</keyword>
<evidence type="ECO:0000256" key="5">
    <source>
        <dbReference type="ARBA" id="ARBA00022691"/>
    </source>
</evidence>
<organism evidence="12 13">
    <name type="scientific">Sphaerochaeta globosa (strain ATCC BAA-1886 / DSM 22777 / Buddy)</name>
    <name type="common">Spirochaeta sp. (strain Buddy)</name>
    <dbReference type="NCBI Taxonomy" id="158189"/>
    <lineage>
        <taxon>Bacteria</taxon>
        <taxon>Pseudomonadati</taxon>
        <taxon>Spirochaetota</taxon>
        <taxon>Spirochaetia</taxon>
        <taxon>Spirochaetales</taxon>
        <taxon>Sphaerochaetaceae</taxon>
        <taxon>Sphaerochaeta</taxon>
    </lineage>
</organism>
<evidence type="ECO:0000313" key="12">
    <source>
        <dbReference type="EMBL" id="ADY13233.1"/>
    </source>
</evidence>
<feature type="domain" description="Radical SAM core" evidence="11">
    <location>
        <begin position="4"/>
        <end position="240"/>
    </location>
</feature>
<dbReference type="NCBIfam" id="TIGR00539">
    <property type="entry name" value="hemN_rel"/>
    <property type="match status" value="1"/>
</dbReference>
<dbReference type="GO" id="GO:0046872">
    <property type="term" value="F:metal ion binding"/>
    <property type="evidence" value="ECO:0007669"/>
    <property type="project" value="UniProtKB-UniRule"/>
</dbReference>
<evidence type="ECO:0000256" key="9">
    <source>
        <dbReference type="ARBA" id="ARBA00023186"/>
    </source>
</evidence>
<dbReference type="GO" id="GO:0005737">
    <property type="term" value="C:cytoplasm"/>
    <property type="evidence" value="ECO:0007669"/>
    <property type="project" value="UniProtKB-SubCell"/>
</dbReference>
<dbReference type="Pfam" id="PF04055">
    <property type="entry name" value="Radical_SAM"/>
    <property type="match status" value="1"/>
</dbReference>
<dbReference type="InterPro" id="IPR006638">
    <property type="entry name" value="Elp3/MiaA/NifB-like_rSAM"/>
</dbReference>
<comment type="cofactor">
    <cofactor evidence="1">
        <name>[4Fe-4S] cluster</name>
        <dbReference type="ChEBI" id="CHEBI:49883"/>
    </cofactor>
</comment>
<dbReference type="HOGENOM" id="CLU_027579_0_0_12"/>
<dbReference type="OrthoDB" id="9808022at2"/>
<protein>
    <recommendedName>
        <fullName evidence="3 10">Heme chaperone HemW</fullName>
    </recommendedName>
</protein>
<evidence type="ECO:0000256" key="3">
    <source>
        <dbReference type="ARBA" id="ARBA00017228"/>
    </source>
</evidence>
<gene>
    <name evidence="12" type="ordered locus">SpiBuddy_1408</name>
</gene>
<dbReference type="EMBL" id="CP002541">
    <property type="protein sequence ID" value="ADY13233.1"/>
    <property type="molecule type" value="Genomic_DNA"/>
</dbReference>
<dbReference type="InterPro" id="IPR034505">
    <property type="entry name" value="Coproporphyrinogen-III_oxidase"/>
</dbReference>
<keyword evidence="4 10" id="KW-0349">Heme</keyword>
<dbReference type="AlphaFoldDB" id="F0RZ26"/>
<dbReference type="GO" id="GO:0006779">
    <property type="term" value="P:porphyrin-containing compound biosynthetic process"/>
    <property type="evidence" value="ECO:0007669"/>
    <property type="project" value="InterPro"/>
</dbReference>
<keyword evidence="13" id="KW-1185">Reference proteome</keyword>
<dbReference type="RefSeq" id="WP_013607083.1">
    <property type="nucleotide sequence ID" value="NC_015152.1"/>
</dbReference>
<dbReference type="PROSITE" id="PS51918">
    <property type="entry name" value="RADICAL_SAM"/>
    <property type="match status" value="1"/>
</dbReference>
<dbReference type="InterPro" id="IPR007197">
    <property type="entry name" value="rSAM"/>
</dbReference>
<dbReference type="InterPro" id="IPR004559">
    <property type="entry name" value="HemW-like"/>
</dbReference>
<evidence type="ECO:0000259" key="11">
    <source>
        <dbReference type="PROSITE" id="PS51918"/>
    </source>
</evidence>
<dbReference type="Proteomes" id="UP000008466">
    <property type="component" value="Chromosome"/>
</dbReference>
<dbReference type="KEGG" id="sbu:SpiBuddy_1408"/>
<dbReference type="SFLD" id="SFLDG01065">
    <property type="entry name" value="anaerobic_coproporphyrinogen-I"/>
    <property type="match status" value="1"/>
</dbReference>
<comment type="similarity">
    <text evidence="2">Belongs to the anaerobic coproporphyrinogen-III oxidase family. HemW subfamily.</text>
</comment>
<dbReference type="SFLD" id="SFLDF00562">
    <property type="entry name" value="HemN-like__clustered_with_heat"/>
    <property type="match status" value="1"/>
</dbReference>
<proteinExistence type="inferred from homology"/>
<dbReference type="InterPro" id="IPR058240">
    <property type="entry name" value="rSAM_sf"/>
</dbReference>
<accession>F0RZ26</accession>
<keyword evidence="6 10" id="KW-0479">Metal-binding</keyword>
<dbReference type="InterPro" id="IPR013785">
    <property type="entry name" value="Aldolase_TIM"/>
</dbReference>
<comment type="subcellular location">
    <subcellularLocation>
        <location evidence="10">Cytoplasm</location>
    </subcellularLocation>
</comment>
<keyword evidence="8 10" id="KW-0411">Iron-sulfur</keyword>
<dbReference type="SFLD" id="SFLDS00029">
    <property type="entry name" value="Radical_SAM"/>
    <property type="match status" value="1"/>
</dbReference>
<keyword evidence="7 10" id="KW-0408">Iron</keyword>